<dbReference type="EMBL" id="JADHOK010000091">
    <property type="protein sequence ID" value="MBL6762238.1"/>
    <property type="molecule type" value="Genomic_DNA"/>
</dbReference>
<gene>
    <name evidence="1" type="ORF">ISQ19_06040</name>
</gene>
<dbReference type="PANTHER" id="PTHR34129">
    <property type="entry name" value="BLR1139 PROTEIN"/>
    <property type="match status" value="1"/>
</dbReference>
<comment type="caution">
    <text evidence="1">The sequence shown here is derived from an EMBL/GenBank/DDBJ whole genome shotgun (WGS) entry which is preliminary data.</text>
</comment>
<evidence type="ECO:0000313" key="2">
    <source>
        <dbReference type="Proteomes" id="UP000785783"/>
    </source>
</evidence>
<name>A0A937L748_9PROT</name>
<organism evidence="1 2">
    <name type="scientific">PS1 clade bacterium</name>
    <dbReference type="NCBI Taxonomy" id="2175152"/>
    <lineage>
        <taxon>Bacteria</taxon>
        <taxon>Pseudomonadati</taxon>
        <taxon>Pseudomonadota</taxon>
        <taxon>Alphaproteobacteria</taxon>
        <taxon>PS1 clade</taxon>
    </lineage>
</organism>
<dbReference type="SUPFAM" id="SSF56399">
    <property type="entry name" value="ADP-ribosylation"/>
    <property type="match status" value="1"/>
</dbReference>
<sequence length="120" mass="12916">MERLIYKILSPAAEAQMRRDGTLRATGVDAADGFIHFSAAAQIEATLDRHYAGHGALIILAVNTEIQADMLGDALRWEVSRGGDLFPHLYAPFTTAMVQARFELNAARDGLAAFLTGVAA</sequence>
<accession>A0A937L748</accession>
<evidence type="ECO:0000313" key="1">
    <source>
        <dbReference type="EMBL" id="MBL6762238.1"/>
    </source>
</evidence>
<dbReference type="AlphaFoldDB" id="A0A937L748"/>
<dbReference type="Gene3D" id="3.20.170.20">
    <property type="entry name" value="Protein of unknown function DUF952"/>
    <property type="match status" value="1"/>
</dbReference>
<dbReference type="PANTHER" id="PTHR34129:SF1">
    <property type="entry name" value="DUF952 DOMAIN-CONTAINING PROTEIN"/>
    <property type="match status" value="1"/>
</dbReference>
<dbReference type="InterPro" id="IPR009297">
    <property type="entry name" value="DUF952"/>
</dbReference>
<dbReference type="Proteomes" id="UP000785783">
    <property type="component" value="Unassembled WGS sequence"/>
</dbReference>
<reference evidence="1" key="1">
    <citation type="submission" date="2020-10" db="EMBL/GenBank/DDBJ databases">
        <title>Microbiome of the Black Sea water column analyzed by genome centric metagenomics.</title>
        <authorList>
            <person name="Cabello-Yeves P.J."/>
            <person name="Callieri C."/>
            <person name="Picazo A."/>
            <person name="Mehrshad M."/>
            <person name="Haro-Moreno J.M."/>
            <person name="Roda-Garcia J."/>
            <person name="Dzembekova N."/>
            <person name="Slabakova V."/>
            <person name="Slabakova N."/>
            <person name="Moncheva S."/>
            <person name="Rodriguez-Valera F."/>
        </authorList>
    </citation>
    <scope>NUCLEOTIDE SEQUENCE</scope>
    <source>
        <strain evidence="1">BS307-5m-G5</strain>
    </source>
</reference>
<protein>
    <submittedName>
        <fullName evidence="1">DUF952 domain-containing protein</fullName>
    </submittedName>
</protein>
<proteinExistence type="predicted"/>
<dbReference type="Pfam" id="PF06108">
    <property type="entry name" value="DUF952"/>
    <property type="match status" value="1"/>
</dbReference>